<dbReference type="AlphaFoldDB" id="A0A9W6VFN2"/>
<evidence type="ECO:0000313" key="2">
    <source>
        <dbReference type="EMBL" id="GLY66965.1"/>
    </source>
</evidence>
<feature type="region of interest" description="Disordered" evidence="1">
    <location>
        <begin position="1"/>
        <end position="66"/>
    </location>
</feature>
<gene>
    <name evidence="2" type="ORF">Atai01_35840</name>
</gene>
<protein>
    <submittedName>
        <fullName evidence="2">Uncharacterized protein</fullName>
    </submittedName>
</protein>
<evidence type="ECO:0000256" key="1">
    <source>
        <dbReference type="SAM" id="MobiDB-lite"/>
    </source>
</evidence>
<sequence>MRKDLVDAPAKHHVPAQQDRDHPDEYPSTAGTRAGTPVPGSVDLRPANKRARERELCGVPNAIRFG</sequence>
<dbReference type="EMBL" id="BSTI01000007">
    <property type="protein sequence ID" value="GLY66965.1"/>
    <property type="molecule type" value="Genomic_DNA"/>
</dbReference>
<reference evidence="2" key="1">
    <citation type="submission" date="2023-03" db="EMBL/GenBank/DDBJ databases">
        <title>Amycolatopsis taiwanensis NBRC 103393.</title>
        <authorList>
            <person name="Ichikawa N."/>
            <person name="Sato H."/>
            <person name="Tonouchi N."/>
        </authorList>
    </citation>
    <scope>NUCLEOTIDE SEQUENCE</scope>
    <source>
        <strain evidence="2">NBRC 103393</strain>
    </source>
</reference>
<comment type="caution">
    <text evidence="2">The sequence shown here is derived from an EMBL/GenBank/DDBJ whole genome shotgun (WGS) entry which is preliminary data.</text>
</comment>
<dbReference type="Proteomes" id="UP001165136">
    <property type="component" value="Unassembled WGS sequence"/>
</dbReference>
<proteinExistence type="predicted"/>
<keyword evidence="3" id="KW-1185">Reference proteome</keyword>
<feature type="compositionally biased region" description="Basic and acidic residues" evidence="1">
    <location>
        <begin position="1"/>
        <end position="10"/>
    </location>
</feature>
<organism evidence="2 3">
    <name type="scientific">Amycolatopsis taiwanensis</name>
    <dbReference type="NCBI Taxonomy" id="342230"/>
    <lineage>
        <taxon>Bacteria</taxon>
        <taxon>Bacillati</taxon>
        <taxon>Actinomycetota</taxon>
        <taxon>Actinomycetes</taxon>
        <taxon>Pseudonocardiales</taxon>
        <taxon>Pseudonocardiaceae</taxon>
        <taxon>Amycolatopsis</taxon>
    </lineage>
</organism>
<evidence type="ECO:0000313" key="3">
    <source>
        <dbReference type="Proteomes" id="UP001165136"/>
    </source>
</evidence>
<name>A0A9W6VFN2_9PSEU</name>
<accession>A0A9W6VFN2</accession>